<protein>
    <recommendedName>
        <fullName evidence="5">Phage terminase large subunit (GpA)</fullName>
    </recommendedName>
</protein>
<name>A0AAE6W313_9BACT</name>
<dbReference type="Gene3D" id="3.40.50.300">
    <property type="entry name" value="P-loop containing nucleotide triphosphate hydrolases"/>
    <property type="match status" value="1"/>
</dbReference>
<dbReference type="EMBL" id="CP029701">
    <property type="protein sequence ID" value="QHV64217.1"/>
    <property type="molecule type" value="Genomic_DNA"/>
</dbReference>
<feature type="domain" description="Terminase large subunit GpA endonuclease" evidence="2">
    <location>
        <begin position="287"/>
        <end position="548"/>
    </location>
</feature>
<dbReference type="InterPro" id="IPR046454">
    <property type="entry name" value="GpA_endonuclease"/>
</dbReference>
<dbReference type="Pfam" id="PF20454">
    <property type="entry name" value="GpA_nuclease"/>
    <property type="match status" value="1"/>
</dbReference>
<dbReference type="Proteomes" id="UP000642553">
    <property type="component" value="Chromosome"/>
</dbReference>
<evidence type="ECO:0000259" key="1">
    <source>
        <dbReference type="Pfam" id="PF05876"/>
    </source>
</evidence>
<dbReference type="RefSeq" id="WP_102721462.1">
    <property type="nucleotide sequence ID" value="NZ_CP029701.1"/>
</dbReference>
<evidence type="ECO:0000313" key="3">
    <source>
        <dbReference type="EMBL" id="QHV64217.1"/>
    </source>
</evidence>
<dbReference type="Pfam" id="PF05876">
    <property type="entry name" value="GpA_ATPase"/>
    <property type="match status" value="1"/>
</dbReference>
<organism evidence="3 4">
    <name type="scientific">Akkermansia massiliensis</name>
    <dbReference type="NCBI Taxonomy" id="2927224"/>
    <lineage>
        <taxon>Bacteria</taxon>
        <taxon>Pseudomonadati</taxon>
        <taxon>Verrucomicrobiota</taxon>
        <taxon>Verrucomicrobiia</taxon>
        <taxon>Verrucomicrobiales</taxon>
        <taxon>Akkermansiaceae</taxon>
        <taxon>Akkermansia</taxon>
    </lineage>
</organism>
<reference evidence="3" key="1">
    <citation type="submission" date="2018-05" db="EMBL/GenBank/DDBJ databases">
        <title>Complete genome sequnece of Akkermansia muciniphila EB-AMDK-40.</title>
        <authorList>
            <person name="Nam Y.-D."/>
            <person name="Chung W.-H."/>
            <person name="Park Y.S."/>
            <person name="Kang J."/>
        </authorList>
    </citation>
    <scope>NUCLEOTIDE SEQUENCE</scope>
    <source>
        <strain evidence="3">EB-AMDK-40</strain>
    </source>
</reference>
<feature type="domain" description="Phage terminase large subunit GpA ATPase" evidence="1">
    <location>
        <begin position="31"/>
        <end position="275"/>
    </location>
</feature>
<dbReference type="GO" id="GO:0004519">
    <property type="term" value="F:endonuclease activity"/>
    <property type="evidence" value="ECO:0007669"/>
    <property type="project" value="InterPro"/>
</dbReference>
<sequence length="576" mass="65227">MLEDLLFQPRGSVVEWVERELRLPRETSPNAPGPVSLERQPYMREPLECLRDSRIEHLYLVWAAQTGKTTLDLLALAYLLEHDPMPLLWALPSDNLAAPFSRNRLQPFLKANPCLARHIRRDPASFAPLEMTLDNMPIYMTGVTSPARLSSRPIAYVIQDEEAKFEHVNKKEAHPSALIEERTKAFPRRLIIHSSTPNIEDEPYWQGYSLTDCREYFMPCPHCGEWIRFEFSRATLVWEGESLEEIEASARYICPACSCAIYDTQKIDMMQAGEWRATNEAAHSSRRGYHLNSLYSPFVSFGQFARKYVESARALLAQMELQNFRNSWEALPYAKYQVKVKDQAVEALKTSVYRRGEMPPVEPLYLVAGYDPGELQTHWVVCVVTAGGELWVIDWGTLLGFRTEGGRKGVAAHFPGLHYQFGDQILSPALGLIDSGWNTEATYTECGLLPGQLYPTKGSPAGFGVWNRTELKTHPGLELYTYQDRAAKIELYAERIAHGRGPGLHLPENADPDLIRGLSGQILEEKPGSQSQWKKIAGDHFGDCVKLCMFSWWVLKSSFPVENDAAEEEGERDGGE</sequence>
<evidence type="ECO:0008006" key="5">
    <source>
        <dbReference type="Google" id="ProtNLM"/>
    </source>
</evidence>
<gene>
    <name evidence="3" type="ORF">DMI76_12990</name>
</gene>
<evidence type="ECO:0000259" key="2">
    <source>
        <dbReference type="Pfam" id="PF20454"/>
    </source>
</evidence>
<dbReference type="AlphaFoldDB" id="A0AAE6W313"/>
<proteinExistence type="predicted"/>
<accession>A0AAE6W313</accession>
<dbReference type="InterPro" id="IPR046453">
    <property type="entry name" value="GpA_ATPase"/>
</dbReference>
<evidence type="ECO:0000313" key="4">
    <source>
        <dbReference type="Proteomes" id="UP000642553"/>
    </source>
</evidence>
<dbReference type="InterPro" id="IPR027417">
    <property type="entry name" value="P-loop_NTPase"/>
</dbReference>
<dbReference type="GO" id="GO:0016887">
    <property type="term" value="F:ATP hydrolysis activity"/>
    <property type="evidence" value="ECO:0007669"/>
    <property type="project" value="InterPro"/>
</dbReference>